<dbReference type="AlphaFoldDB" id="A0A2A9E5E3"/>
<evidence type="ECO:0000313" key="2">
    <source>
        <dbReference type="Proteomes" id="UP000225548"/>
    </source>
</evidence>
<protein>
    <submittedName>
        <fullName evidence="1">Uncharacterized protein YdeI (YjbR/CyaY-like superfamily)</fullName>
    </submittedName>
</protein>
<dbReference type="Proteomes" id="UP000225548">
    <property type="component" value="Unassembled WGS sequence"/>
</dbReference>
<dbReference type="Pfam" id="PF13376">
    <property type="entry name" value="OmdA"/>
    <property type="match status" value="1"/>
</dbReference>
<proteinExistence type="predicted"/>
<dbReference type="RefSeq" id="WP_098455158.1">
    <property type="nucleotide sequence ID" value="NZ_PDJG01000001.1"/>
</dbReference>
<keyword evidence="2" id="KW-1185">Reference proteome</keyword>
<dbReference type="EMBL" id="PDJG01000001">
    <property type="protein sequence ID" value="PFG34063.1"/>
    <property type="molecule type" value="Genomic_DNA"/>
</dbReference>
<gene>
    <name evidence="1" type="ORF">ATL42_1963</name>
</gene>
<comment type="caution">
    <text evidence="1">The sequence shown here is derived from an EMBL/GenBank/DDBJ whole genome shotgun (WGS) entry which is preliminary data.</text>
</comment>
<organism evidence="1 2">
    <name type="scientific">Sanguibacter antarcticus</name>
    <dbReference type="NCBI Taxonomy" id="372484"/>
    <lineage>
        <taxon>Bacteria</taxon>
        <taxon>Bacillati</taxon>
        <taxon>Actinomycetota</taxon>
        <taxon>Actinomycetes</taxon>
        <taxon>Micrococcales</taxon>
        <taxon>Sanguibacteraceae</taxon>
        <taxon>Sanguibacter</taxon>
    </lineage>
</organism>
<sequence>MIELPELLVPDRASWRAWLEANGSAAPGVWLVLHKKGGAVTTLTYVDAVEEALCFGWIDGQARSRGIDSSFQRMTPRRSRSAWSVVNVGRVERLERDGTMTDAGRVQIEAAKADGRWDRAYAGPATIEVPADLTEALAVSPAAQAWFAALTSSNRFAILVRIHEARRPETRARRITTFVEQLAQGVTPYPQKRRPDVGDA</sequence>
<name>A0A2A9E5E3_9MICO</name>
<reference evidence="1 2" key="1">
    <citation type="submission" date="2017-10" db="EMBL/GenBank/DDBJ databases">
        <title>Sequencing the genomes of 1000 actinobacteria strains.</title>
        <authorList>
            <person name="Klenk H.-P."/>
        </authorList>
    </citation>
    <scope>NUCLEOTIDE SEQUENCE [LARGE SCALE GENOMIC DNA]</scope>
    <source>
        <strain evidence="1 2">DSM 18966</strain>
    </source>
</reference>
<accession>A0A2A9E5E3</accession>
<evidence type="ECO:0000313" key="1">
    <source>
        <dbReference type="EMBL" id="PFG34063.1"/>
    </source>
</evidence>
<dbReference type="OrthoDB" id="9796999at2"/>